<dbReference type="HOGENOM" id="CLU_156344_0_0_2"/>
<sequence length="129" mass="14009">MAKGPLPGLYYVATSPPECGQIRVRLMELPTNEEPPFKAVAIRAGGGVALINLTKISLVDYFFQHIGNVIEGEVKNGVLEGVVCNKKVKLRVTDRTLSGPVLAVVPVAKRRRVLPRVAVVVYAYEVKIA</sequence>
<dbReference type="KEGG" id="pcl:Pcal_0524"/>
<organism evidence="1 2">
    <name type="scientific">Pyrobaculum calidifontis (strain DSM 21063 / JCM 11548 / VA1)</name>
    <dbReference type="NCBI Taxonomy" id="410359"/>
    <lineage>
        <taxon>Archaea</taxon>
        <taxon>Thermoproteota</taxon>
        <taxon>Thermoprotei</taxon>
        <taxon>Thermoproteales</taxon>
        <taxon>Thermoproteaceae</taxon>
        <taxon>Pyrobaculum</taxon>
    </lineage>
</organism>
<dbReference type="Proteomes" id="UP000001431">
    <property type="component" value="Chromosome"/>
</dbReference>
<evidence type="ECO:0000313" key="2">
    <source>
        <dbReference type="Proteomes" id="UP000001431"/>
    </source>
</evidence>
<gene>
    <name evidence="1" type="ordered locus">Pcal_0524</name>
</gene>
<name>A3MTI4_PYRCJ</name>
<evidence type="ECO:0000313" key="1">
    <source>
        <dbReference type="EMBL" id="ABO07951.1"/>
    </source>
</evidence>
<dbReference type="AlphaFoldDB" id="A3MTI4"/>
<proteinExistence type="predicted"/>
<dbReference type="EMBL" id="CP000561">
    <property type="protein sequence ID" value="ABO07951.1"/>
    <property type="molecule type" value="Genomic_DNA"/>
</dbReference>
<reference evidence="1" key="1">
    <citation type="submission" date="2007-02" db="EMBL/GenBank/DDBJ databases">
        <title>Complete sequence of Pyrobaculum calidifontis JCM 11548.</title>
        <authorList>
            <consortium name="US DOE Joint Genome Institute"/>
            <person name="Copeland A."/>
            <person name="Lucas S."/>
            <person name="Lapidus A."/>
            <person name="Barry K."/>
            <person name="Glavina del Rio T."/>
            <person name="Dalin E."/>
            <person name="Tice H."/>
            <person name="Pitluck S."/>
            <person name="Chain P."/>
            <person name="Malfatti S."/>
            <person name="Shin M."/>
            <person name="Vergez L."/>
            <person name="Schmutz J."/>
            <person name="Larimer F."/>
            <person name="Land M."/>
            <person name="Hauser L."/>
            <person name="Kyrpides N."/>
            <person name="Mikhailova N."/>
            <person name="Cozen A.E."/>
            <person name="Fitz-Gibbon S.T."/>
            <person name="House C.H."/>
            <person name="Saltikov C."/>
            <person name="Lowe T.M."/>
            <person name="Richardson P."/>
        </authorList>
    </citation>
    <scope>NUCLEOTIDE SEQUENCE [LARGE SCALE GENOMIC DNA]</scope>
    <source>
        <strain evidence="1">JCM 11548</strain>
    </source>
</reference>
<accession>A3MTI4</accession>
<protein>
    <submittedName>
        <fullName evidence="1">Uncharacterized protein</fullName>
    </submittedName>
</protein>
<keyword evidence="2" id="KW-1185">Reference proteome</keyword>
<dbReference type="eggNOG" id="arCOG05518">
    <property type="taxonomic scope" value="Archaea"/>
</dbReference>